<proteinExistence type="predicted"/>
<dbReference type="InterPro" id="IPR003399">
    <property type="entry name" value="Mce/MlaD"/>
</dbReference>
<dbReference type="AlphaFoldDB" id="A0A0W0SWQ6"/>
<accession>A0A0W0SWQ6</accession>
<dbReference type="EMBL" id="LNXY01000020">
    <property type="protein sequence ID" value="KTC87786.1"/>
    <property type="molecule type" value="Genomic_DNA"/>
</dbReference>
<dbReference type="RefSeq" id="WP_058495702.1">
    <property type="nucleotide sequence ID" value="NZ_CAAAIU010000002.1"/>
</dbReference>
<feature type="domain" description="Mce/MlaD" evidence="2">
    <location>
        <begin position="46"/>
        <end position="129"/>
    </location>
</feature>
<feature type="transmembrane region" description="Helical" evidence="1">
    <location>
        <begin position="6"/>
        <end position="29"/>
    </location>
</feature>
<dbReference type="Proteomes" id="UP000054736">
    <property type="component" value="Unassembled WGS sequence"/>
</dbReference>
<dbReference type="OrthoDB" id="9806984at2"/>
<sequence length="305" mass="33918">MRQERLYTLVGLFVGGAISLTILIALYAYDEYLREKVETYVMFFKGSIAGLHVSSDVTYLGVKIGEVKRIEITENDARTQIKIPVYVQFFVERAFVGRQSPIQLLINKGYVACIRKPNFLTGIASIDLIESSTHQAYATEEFRGLPIFPTNNKFEEYTTLDDAFRAAKIAFQDISNFVHSQKVNGAFDATRSMAESMDRLVTHLHQIIPPTLSNLNHSLSDVSAFAGNMDHLVPPILVAFSASLKQANASLKDVSVLASNLNEIVPPAFIAFHQGMQDVSSAANSTQNLADYLSRYPESLLRGKR</sequence>
<reference evidence="3 4" key="1">
    <citation type="submission" date="2015-11" db="EMBL/GenBank/DDBJ databases">
        <title>Genomic analysis of 38 Legionella species identifies large and diverse effector repertoires.</title>
        <authorList>
            <person name="Burstein D."/>
            <person name="Amaro F."/>
            <person name="Zusman T."/>
            <person name="Lifshitz Z."/>
            <person name="Cohen O."/>
            <person name="Gilbert J.A."/>
            <person name="Pupko T."/>
            <person name="Shuman H.A."/>
            <person name="Segal G."/>
        </authorList>
    </citation>
    <scope>NUCLEOTIDE SEQUENCE [LARGE SCALE GENOMIC DNA]</scope>
    <source>
        <strain evidence="3 4">ATCC 700990</strain>
    </source>
</reference>
<evidence type="ECO:0000313" key="4">
    <source>
        <dbReference type="Proteomes" id="UP000054736"/>
    </source>
</evidence>
<evidence type="ECO:0000256" key="1">
    <source>
        <dbReference type="SAM" id="Phobius"/>
    </source>
</evidence>
<comment type="caution">
    <text evidence="3">The sequence shown here is derived from an EMBL/GenBank/DDBJ whole genome shotgun (WGS) entry which is preliminary data.</text>
</comment>
<keyword evidence="1" id="KW-1133">Transmembrane helix</keyword>
<dbReference type="STRING" id="1212489.Ldro_1405"/>
<dbReference type="Pfam" id="PF02470">
    <property type="entry name" value="MlaD"/>
    <property type="match status" value="1"/>
</dbReference>
<protein>
    <submittedName>
        <fullName evidence="3">Putative transmembrane protein</fullName>
    </submittedName>
</protein>
<evidence type="ECO:0000313" key="3">
    <source>
        <dbReference type="EMBL" id="KTC87786.1"/>
    </source>
</evidence>
<organism evidence="3 4">
    <name type="scientific">Legionella drozanskii LLAP-1</name>
    <dbReference type="NCBI Taxonomy" id="1212489"/>
    <lineage>
        <taxon>Bacteria</taxon>
        <taxon>Pseudomonadati</taxon>
        <taxon>Pseudomonadota</taxon>
        <taxon>Gammaproteobacteria</taxon>
        <taxon>Legionellales</taxon>
        <taxon>Legionellaceae</taxon>
        <taxon>Legionella</taxon>
    </lineage>
</organism>
<dbReference type="PANTHER" id="PTHR36698:SF3">
    <property type="entry name" value="ABC-TYPE TRANSPORT AUXILIARY LIPOPROTEIN COMPONENT DOMAIN-CONTAINING PROTEIN"/>
    <property type="match status" value="1"/>
</dbReference>
<keyword evidence="4" id="KW-1185">Reference proteome</keyword>
<gene>
    <name evidence="3" type="ORF">Ldro_1405</name>
</gene>
<name>A0A0W0SWQ6_9GAMM</name>
<dbReference type="PATRIC" id="fig|1212489.4.peg.1485"/>
<evidence type="ECO:0000259" key="2">
    <source>
        <dbReference type="Pfam" id="PF02470"/>
    </source>
</evidence>
<keyword evidence="1 3" id="KW-0812">Transmembrane</keyword>
<dbReference type="PANTHER" id="PTHR36698">
    <property type="entry name" value="BLL5892 PROTEIN"/>
    <property type="match status" value="1"/>
</dbReference>
<keyword evidence="1" id="KW-0472">Membrane</keyword>